<feature type="binding site" evidence="2">
    <location>
        <position position="132"/>
    </location>
    <ligand>
        <name>Mg(2+)</name>
        <dbReference type="ChEBI" id="CHEBI:18420"/>
    </ligand>
</feature>
<evidence type="ECO:0000313" key="5">
    <source>
        <dbReference type="EMBL" id="MFC6904483.1"/>
    </source>
</evidence>
<feature type="region of interest" description="Disordered" evidence="3">
    <location>
        <begin position="379"/>
        <end position="419"/>
    </location>
</feature>
<feature type="domain" description="UmuC" evidence="4">
    <location>
        <begin position="15"/>
        <end position="213"/>
    </location>
</feature>
<dbReference type="InterPro" id="IPR024728">
    <property type="entry name" value="PolY_HhH_motif"/>
</dbReference>
<keyword evidence="2" id="KW-0234">DNA repair</keyword>
<feature type="site" description="Substrate discrimination" evidence="2">
    <location>
        <position position="24"/>
    </location>
</feature>
<dbReference type="InterPro" id="IPR050116">
    <property type="entry name" value="DNA_polymerase-Y"/>
</dbReference>
<keyword evidence="2" id="KW-0460">Magnesium</keyword>
<keyword evidence="2 5" id="KW-0808">Transferase</keyword>
<dbReference type="Proteomes" id="UP001596312">
    <property type="component" value="Unassembled WGS sequence"/>
</dbReference>
<keyword evidence="2" id="KW-0479">Metal-binding</keyword>
<keyword evidence="2" id="KW-0239">DNA-directed DNA polymerase</keyword>
<dbReference type="Gene3D" id="1.10.150.20">
    <property type="entry name" value="5' to 3' exonuclease, C-terminal subdomain"/>
    <property type="match status" value="1"/>
</dbReference>
<evidence type="ECO:0000259" key="4">
    <source>
        <dbReference type="PROSITE" id="PS50173"/>
    </source>
</evidence>
<dbReference type="RefSeq" id="WP_390220445.1">
    <property type="nucleotide sequence ID" value="NZ_JBBMXV010000001.1"/>
</dbReference>
<keyword evidence="2" id="KW-0227">DNA damage</keyword>
<dbReference type="NCBIfam" id="NF002677">
    <property type="entry name" value="PRK02406.1"/>
    <property type="match status" value="1"/>
</dbReference>
<dbReference type="GO" id="GO:0006281">
    <property type="term" value="P:DNA repair"/>
    <property type="evidence" value="ECO:0007669"/>
    <property type="project" value="UniProtKB-UniRule"/>
</dbReference>
<dbReference type="SUPFAM" id="SSF56672">
    <property type="entry name" value="DNA/RNA polymerases"/>
    <property type="match status" value="1"/>
</dbReference>
<comment type="caution">
    <text evidence="5">The sequence shown here is derived from an EMBL/GenBank/DDBJ whole genome shotgun (WGS) entry which is preliminary data.</text>
</comment>
<dbReference type="PANTHER" id="PTHR11076">
    <property type="entry name" value="DNA REPAIR POLYMERASE UMUC / TRANSFERASE FAMILY MEMBER"/>
    <property type="match status" value="1"/>
</dbReference>
<dbReference type="Pfam" id="PF11799">
    <property type="entry name" value="IMS_C"/>
    <property type="match status" value="1"/>
</dbReference>
<dbReference type="EC" id="2.7.7.7" evidence="2"/>
<keyword evidence="6" id="KW-1185">Reference proteome</keyword>
<keyword evidence="2" id="KW-0963">Cytoplasm</keyword>
<keyword evidence="2" id="KW-0235">DNA replication</keyword>
<dbReference type="PROSITE" id="PS50173">
    <property type="entry name" value="UMUC"/>
    <property type="match status" value="1"/>
</dbReference>
<dbReference type="InterPro" id="IPR043128">
    <property type="entry name" value="Rev_trsase/Diguanyl_cyclase"/>
</dbReference>
<dbReference type="GO" id="GO:0000287">
    <property type="term" value="F:magnesium ion binding"/>
    <property type="evidence" value="ECO:0007669"/>
    <property type="project" value="UniProtKB-UniRule"/>
</dbReference>
<evidence type="ECO:0000256" key="2">
    <source>
        <dbReference type="HAMAP-Rule" id="MF_01113"/>
    </source>
</evidence>
<comment type="subunit">
    <text evidence="2">Monomer.</text>
</comment>
<comment type="catalytic activity">
    <reaction evidence="2">
        <text>DNA(n) + a 2'-deoxyribonucleoside 5'-triphosphate = DNA(n+1) + diphosphate</text>
        <dbReference type="Rhea" id="RHEA:22508"/>
        <dbReference type="Rhea" id="RHEA-COMP:17339"/>
        <dbReference type="Rhea" id="RHEA-COMP:17340"/>
        <dbReference type="ChEBI" id="CHEBI:33019"/>
        <dbReference type="ChEBI" id="CHEBI:61560"/>
        <dbReference type="ChEBI" id="CHEBI:173112"/>
        <dbReference type="EC" id="2.7.7.7"/>
    </reaction>
</comment>
<sequence>MGARLPGVESEDRIVAHADMDCFYASCERLREPALRGEPLVVGMGYEPGETVGAVATASYEARAFGVESAQAITEALERLPRKRVAATDPDLDVEAAGFYRPVDMAFYESVSEEVREILHAHAGTVREVSIDEAYLDVTEETTWDEAEDFARGIKDRIEREVGVVASIGVAPNMSTAKIASDAEKPDGLVVVEPEAVREFLAPVPVEDLHGVGPVTARTLRDRGIETAGHLAGAERHALVSEFGERGADLYDRARGVDDRVVTPKGRPKSLSRESAFADPTGDLGAVEERALTLAAAVSERAIRKDALYRTIGIKVVTPPFDVNTRARSLPGPVDDPELVGRVVRELLSEFEGERVRKVGVRVSNLEFGSAAQASLDGWAGSEDVVDGSSSEGEEDGPEAESSTDRAEGSGQASLSQFE</sequence>
<dbReference type="AlphaFoldDB" id="A0ABD5UZ41"/>
<dbReference type="GO" id="GO:0005737">
    <property type="term" value="C:cytoplasm"/>
    <property type="evidence" value="ECO:0007669"/>
    <property type="project" value="UniProtKB-SubCell"/>
</dbReference>
<dbReference type="Pfam" id="PF11798">
    <property type="entry name" value="IMS_HHH"/>
    <property type="match status" value="1"/>
</dbReference>
<comment type="function">
    <text evidence="2">Poorly processive, error-prone DNA polymerase involved in untargeted mutagenesis. Copies undamaged DNA at stalled replication forks, which arise in vivo from mismatched or misaligned primer ends. These misaligned primers can be extended by PolIV. Exhibits no 3'-5' exonuclease (proofreading) activity. May be involved in translesional synthesis.</text>
</comment>
<dbReference type="Gene3D" id="3.40.1170.60">
    <property type="match status" value="1"/>
</dbReference>
<feature type="active site" evidence="2">
    <location>
        <position position="133"/>
    </location>
</feature>
<name>A0ABD5UZ41_9EURY</name>
<keyword evidence="2" id="KW-0238">DNA-binding</keyword>
<gene>
    <name evidence="5" type="primary">dinB</name>
    <name evidence="2" type="synonym">dbh</name>
    <name evidence="5" type="ORF">ACFQGH_04650</name>
</gene>
<feature type="compositionally biased region" description="Low complexity" evidence="3">
    <location>
        <begin position="380"/>
        <end position="391"/>
    </location>
</feature>
<evidence type="ECO:0000256" key="3">
    <source>
        <dbReference type="SAM" id="MobiDB-lite"/>
    </source>
</evidence>
<evidence type="ECO:0000313" key="6">
    <source>
        <dbReference type="Proteomes" id="UP001596312"/>
    </source>
</evidence>
<dbReference type="GO" id="GO:0006261">
    <property type="term" value="P:DNA-templated DNA replication"/>
    <property type="evidence" value="ECO:0007669"/>
    <property type="project" value="UniProtKB-UniRule"/>
</dbReference>
<dbReference type="InterPro" id="IPR036775">
    <property type="entry name" value="DNA_pol_Y-fam_lit_finger_sf"/>
</dbReference>
<organism evidence="5 6">
    <name type="scientific">Halalkalicoccus tibetensis</name>
    <dbReference type="NCBI Taxonomy" id="175632"/>
    <lineage>
        <taxon>Archaea</taxon>
        <taxon>Methanobacteriati</taxon>
        <taxon>Methanobacteriota</taxon>
        <taxon>Stenosarchaea group</taxon>
        <taxon>Halobacteria</taxon>
        <taxon>Halobacteriales</taxon>
        <taxon>Halococcaceae</taxon>
        <taxon>Halalkalicoccus</taxon>
    </lineage>
</organism>
<dbReference type="InterPro" id="IPR022880">
    <property type="entry name" value="DNApol_IV"/>
</dbReference>
<accession>A0ABD5UZ41</accession>
<dbReference type="InterPro" id="IPR043502">
    <property type="entry name" value="DNA/RNA_pol_sf"/>
</dbReference>
<proteinExistence type="inferred from homology"/>
<feature type="binding site" evidence="2">
    <location>
        <position position="19"/>
    </location>
    <ligand>
        <name>Mg(2+)</name>
        <dbReference type="ChEBI" id="CHEBI:18420"/>
    </ligand>
</feature>
<dbReference type="InterPro" id="IPR017961">
    <property type="entry name" value="DNA_pol_Y-fam_little_finger"/>
</dbReference>
<dbReference type="InterPro" id="IPR001126">
    <property type="entry name" value="UmuC"/>
</dbReference>
<dbReference type="GO" id="GO:0003887">
    <property type="term" value="F:DNA-directed DNA polymerase activity"/>
    <property type="evidence" value="ECO:0007669"/>
    <property type="project" value="UniProtKB-UniRule"/>
</dbReference>
<dbReference type="Gene3D" id="3.30.1490.100">
    <property type="entry name" value="DNA polymerase, Y-family, little finger domain"/>
    <property type="match status" value="1"/>
</dbReference>
<dbReference type="Gene3D" id="3.30.70.270">
    <property type="match status" value="1"/>
</dbReference>
<protein>
    <recommendedName>
        <fullName evidence="2">DNA polymerase IV</fullName>
        <shortName evidence="2">Pol IV</shortName>
        <ecNumber evidence="2">2.7.7.7</ecNumber>
    </recommendedName>
</protein>
<evidence type="ECO:0000256" key="1">
    <source>
        <dbReference type="ARBA" id="ARBA00010945"/>
    </source>
</evidence>
<keyword evidence="2" id="KW-0515">Mutator protein</keyword>
<comment type="cofactor">
    <cofactor evidence="2">
        <name>Mg(2+)</name>
        <dbReference type="ChEBI" id="CHEBI:18420"/>
    </cofactor>
    <text evidence="2">Binds 2 magnesium ions per subunit.</text>
</comment>
<dbReference type="EMBL" id="JBHSXQ010000001">
    <property type="protein sequence ID" value="MFC6904483.1"/>
    <property type="molecule type" value="Genomic_DNA"/>
</dbReference>
<reference evidence="5 6" key="1">
    <citation type="journal article" date="2019" name="Int. J. Syst. Evol. Microbiol.">
        <title>The Global Catalogue of Microorganisms (GCM) 10K type strain sequencing project: providing services to taxonomists for standard genome sequencing and annotation.</title>
        <authorList>
            <consortium name="The Broad Institute Genomics Platform"/>
            <consortium name="The Broad Institute Genome Sequencing Center for Infectious Disease"/>
            <person name="Wu L."/>
            <person name="Ma J."/>
        </authorList>
    </citation>
    <scope>NUCLEOTIDE SEQUENCE [LARGE SCALE GENOMIC DNA]</scope>
    <source>
        <strain evidence="5 6">CGMCC 1.3240</strain>
    </source>
</reference>
<comment type="subcellular location">
    <subcellularLocation>
        <location evidence="2">Cytoplasm</location>
    </subcellularLocation>
</comment>
<dbReference type="GO" id="GO:0003677">
    <property type="term" value="F:DNA binding"/>
    <property type="evidence" value="ECO:0007669"/>
    <property type="project" value="UniProtKB-UniRule"/>
</dbReference>
<dbReference type="HAMAP" id="MF_01113">
    <property type="entry name" value="DNApol_IV"/>
    <property type="match status" value="1"/>
</dbReference>
<dbReference type="SUPFAM" id="SSF100879">
    <property type="entry name" value="Lesion bypass DNA polymerase (Y-family), little finger domain"/>
    <property type="match status" value="1"/>
</dbReference>
<comment type="similarity">
    <text evidence="1 2">Belongs to the DNA polymerase type-Y family.</text>
</comment>
<dbReference type="PANTHER" id="PTHR11076:SF33">
    <property type="entry name" value="DNA POLYMERASE KAPPA"/>
    <property type="match status" value="1"/>
</dbReference>
<dbReference type="Pfam" id="PF00817">
    <property type="entry name" value="IMS"/>
    <property type="match status" value="1"/>
</dbReference>
<keyword evidence="2 5" id="KW-0548">Nucleotidyltransferase</keyword>
<dbReference type="CDD" id="cd03586">
    <property type="entry name" value="PolY_Pol_IV_kappa"/>
    <property type="match status" value="1"/>
</dbReference>